<protein>
    <submittedName>
        <fullName evidence="3">Uncharacterized protein</fullName>
    </submittedName>
</protein>
<proteinExistence type="predicted"/>
<name>A0A6A6CKD2_ZASCE</name>
<evidence type="ECO:0000256" key="1">
    <source>
        <dbReference type="SAM" id="MobiDB-lite"/>
    </source>
</evidence>
<dbReference type="GeneID" id="54566222"/>
<evidence type="ECO:0000256" key="2">
    <source>
        <dbReference type="SAM" id="Phobius"/>
    </source>
</evidence>
<organism evidence="3 4">
    <name type="scientific">Zasmidium cellare ATCC 36951</name>
    <dbReference type="NCBI Taxonomy" id="1080233"/>
    <lineage>
        <taxon>Eukaryota</taxon>
        <taxon>Fungi</taxon>
        <taxon>Dikarya</taxon>
        <taxon>Ascomycota</taxon>
        <taxon>Pezizomycotina</taxon>
        <taxon>Dothideomycetes</taxon>
        <taxon>Dothideomycetidae</taxon>
        <taxon>Mycosphaerellales</taxon>
        <taxon>Mycosphaerellaceae</taxon>
        <taxon>Zasmidium</taxon>
    </lineage>
</organism>
<feature type="transmembrane region" description="Helical" evidence="2">
    <location>
        <begin position="95"/>
        <end position="116"/>
    </location>
</feature>
<evidence type="ECO:0000313" key="3">
    <source>
        <dbReference type="EMBL" id="KAF2165876.1"/>
    </source>
</evidence>
<dbReference type="RefSeq" id="XP_033666765.1">
    <property type="nucleotide sequence ID" value="XM_033812950.1"/>
</dbReference>
<keyword evidence="2" id="KW-0472">Membrane</keyword>
<dbReference type="Proteomes" id="UP000799537">
    <property type="component" value="Unassembled WGS sequence"/>
</dbReference>
<gene>
    <name evidence="3" type="ORF">M409DRAFT_55254</name>
</gene>
<sequence length="277" mass="31230">MCVSNTHLAECMSFGPASIHLVRSYSLFDQPGGYRSEGLRRGKELIEGERMGRTLSFAALSDSTSVRREASLLLASLAPYCRHLLELAILGQLRFGARAAGLSFMSCVPFFLWVHFLCHKRSIRSCFQRQLAVSHRSLNRLGLRRGHDATCRHERCPAADSSVQMDIVMSCLVGADGHGAAFYLVCGRQKEQMCGGLHLSHARGFAEIYQPHVYTTAIITKDWNDSLQQQRFVTLRHQMCDSSEGSDTLRRRLIARRGRDKRQQREAIGMEAQGERR</sequence>
<accession>A0A6A6CKD2</accession>
<dbReference type="AlphaFoldDB" id="A0A6A6CKD2"/>
<keyword evidence="2" id="KW-1133">Transmembrane helix</keyword>
<keyword evidence="2" id="KW-0812">Transmembrane</keyword>
<evidence type="ECO:0000313" key="4">
    <source>
        <dbReference type="Proteomes" id="UP000799537"/>
    </source>
</evidence>
<dbReference type="EMBL" id="ML993598">
    <property type="protein sequence ID" value="KAF2165876.1"/>
    <property type="molecule type" value="Genomic_DNA"/>
</dbReference>
<reference evidence="3" key="1">
    <citation type="journal article" date="2020" name="Stud. Mycol.">
        <title>101 Dothideomycetes genomes: a test case for predicting lifestyles and emergence of pathogens.</title>
        <authorList>
            <person name="Haridas S."/>
            <person name="Albert R."/>
            <person name="Binder M."/>
            <person name="Bloem J."/>
            <person name="Labutti K."/>
            <person name="Salamov A."/>
            <person name="Andreopoulos B."/>
            <person name="Baker S."/>
            <person name="Barry K."/>
            <person name="Bills G."/>
            <person name="Bluhm B."/>
            <person name="Cannon C."/>
            <person name="Castanera R."/>
            <person name="Culley D."/>
            <person name="Daum C."/>
            <person name="Ezra D."/>
            <person name="Gonzalez J."/>
            <person name="Henrissat B."/>
            <person name="Kuo A."/>
            <person name="Liang C."/>
            <person name="Lipzen A."/>
            <person name="Lutzoni F."/>
            <person name="Magnuson J."/>
            <person name="Mondo S."/>
            <person name="Nolan M."/>
            <person name="Ohm R."/>
            <person name="Pangilinan J."/>
            <person name="Park H.-J."/>
            <person name="Ramirez L."/>
            <person name="Alfaro M."/>
            <person name="Sun H."/>
            <person name="Tritt A."/>
            <person name="Yoshinaga Y."/>
            <person name="Zwiers L.-H."/>
            <person name="Turgeon B."/>
            <person name="Goodwin S."/>
            <person name="Spatafora J."/>
            <person name="Crous P."/>
            <person name="Grigoriev I."/>
        </authorList>
    </citation>
    <scope>NUCLEOTIDE SEQUENCE</scope>
    <source>
        <strain evidence="3">ATCC 36951</strain>
    </source>
</reference>
<keyword evidence="4" id="KW-1185">Reference proteome</keyword>
<feature type="region of interest" description="Disordered" evidence="1">
    <location>
        <begin position="257"/>
        <end position="277"/>
    </location>
</feature>